<sequence length="144" mass="16387">MAKSNKYLKHIKDLAKRNLNRGVLFLTENATRKEVIVLSSGLQYEVISQGEGDIPKMKSKVICHYKGELLDGTVFDSSYKRNKPEAFFVYELIRGWQEALQIMPVGSVWKLYIPHQLAYGFEPLTDTSGGNCTLIFQMELIAIL</sequence>
<dbReference type="PANTHER" id="PTHR43811">
    <property type="entry name" value="FKBP-TYPE PEPTIDYL-PROLYL CIS-TRANS ISOMERASE FKPA"/>
    <property type="match status" value="1"/>
</dbReference>
<dbReference type="PANTHER" id="PTHR43811:SF19">
    <property type="entry name" value="39 KDA FK506-BINDING NUCLEAR PROTEIN"/>
    <property type="match status" value="1"/>
</dbReference>
<evidence type="ECO:0000256" key="6">
    <source>
        <dbReference type="RuleBase" id="RU003915"/>
    </source>
</evidence>
<dbReference type="RefSeq" id="WP_136903468.1">
    <property type="nucleotide sequence ID" value="NZ_SUME01000013.1"/>
</dbReference>
<dbReference type="Proteomes" id="UP000306808">
    <property type="component" value="Unassembled WGS sequence"/>
</dbReference>
<protein>
    <recommendedName>
        <fullName evidence="6">Peptidyl-prolyl cis-trans isomerase</fullName>
        <ecNumber evidence="6">5.2.1.8</ecNumber>
    </recommendedName>
</protein>
<reference evidence="8 9" key="1">
    <citation type="submission" date="2019-04" db="EMBL/GenBank/DDBJ databases">
        <title>Sphingobacterium olei sp. nov., isolated from oil-contaminated soil.</title>
        <authorList>
            <person name="Liu B."/>
        </authorList>
    </citation>
    <scope>NUCLEOTIDE SEQUENCE [LARGE SCALE GENOMIC DNA]</scope>
    <source>
        <strain evidence="8 9">HAL-9</strain>
    </source>
</reference>
<dbReference type="SUPFAM" id="SSF54534">
    <property type="entry name" value="FKBP-like"/>
    <property type="match status" value="1"/>
</dbReference>
<evidence type="ECO:0000259" key="7">
    <source>
        <dbReference type="PROSITE" id="PS50059"/>
    </source>
</evidence>
<comment type="caution">
    <text evidence="8">The sequence shown here is derived from an EMBL/GenBank/DDBJ whole genome shotgun (WGS) entry which is preliminary data.</text>
</comment>
<dbReference type="Pfam" id="PF00254">
    <property type="entry name" value="FKBP_C"/>
    <property type="match status" value="1"/>
</dbReference>
<evidence type="ECO:0000256" key="5">
    <source>
        <dbReference type="PROSITE-ProRule" id="PRU00277"/>
    </source>
</evidence>
<dbReference type="AlphaFoldDB" id="A0A4U0NAW9"/>
<keyword evidence="3 5" id="KW-0697">Rotamase</keyword>
<comment type="similarity">
    <text evidence="2 6">Belongs to the FKBP-type PPIase family.</text>
</comment>
<evidence type="ECO:0000256" key="2">
    <source>
        <dbReference type="ARBA" id="ARBA00006577"/>
    </source>
</evidence>
<accession>A0A4U0NAW9</accession>
<feature type="domain" description="PPIase FKBP-type" evidence="7">
    <location>
        <begin position="58"/>
        <end position="144"/>
    </location>
</feature>
<comment type="catalytic activity">
    <reaction evidence="1 5 6">
        <text>[protein]-peptidylproline (omega=180) = [protein]-peptidylproline (omega=0)</text>
        <dbReference type="Rhea" id="RHEA:16237"/>
        <dbReference type="Rhea" id="RHEA-COMP:10747"/>
        <dbReference type="Rhea" id="RHEA-COMP:10748"/>
        <dbReference type="ChEBI" id="CHEBI:83833"/>
        <dbReference type="ChEBI" id="CHEBI:83834"/>
        <dbReference type="EC" id="5.2.1.8"/>
    </reaction>
</comment>
<gene>
    <name evidence="8" type="ORF">FAZ15_21675</name>
</gene>
<keyword evidence="4 5" id="KW-0413">Isomerase</keyword>
<evidence type="ECO:0000256" key="4">
    <source>
        <dbReference type="ARBA" id="ARBA00023235"/>
    </source>
</evidence>
<dbReference type="Gene3D" id="3.10.50.40">
    <property type="match status" value="1"/>
</dbReference>
<evidence type="ECO:0000256" key="1">
    <source>
        <dbReference type="ARBA" id="ARBA00000971"/>
    </source>
</evidence>
<dbReference type="GO" id="GO:0006457">
    <property type="term" value="P:protein folding"/>
    <property type="evidence" value="ECO:0007669"/>
    <property type="project" value="InterPro"/>
</dbReference>
<evidence type="ECO:0000313" key="8">
    <source>
        <dbReference type="EMBL" id="TJZ50632.1"/>
    </source>
</evidence>
<dbReference type="GO" id="GO:0003755">
    <property type="term" value="F:peptidyl-prolyl cis-trans isomerase activity"/>
    <property type="evidence" value="ECO:0007669"/>
    <property type="project" value="UniProtKB-UniRule"/>
</dbReference>
<dbReference type="Pfam" id="PF01346">
    <property type="entry name" value="FKBP_N"/>
    <property type="match status" value="1"/>
</dbReference>
<evidence type="ECO:0000313" key="9">
    <source>
        <dbReference type="Proteomes" id="UP000306808"/>
    </source>
</evidence>
<organism evidence="8 9">
    <name type="scientific">Sphingobacterium olei</name>
    <dbReference type="NCBI Taxonomy" id="2571155"/>
    <lineage>
        <taxon>Bacteria</taxon>
        <taxon>Pseudomonadati</taxon>
        <taxon>Bacteroidota</taxon>
        <taxon>Sphingobacteriia</taxon>
        <taxon>Sphingobacteriales</taxon>
        <taxon>Sphingobacteriaceae</taxon>
        <taxon>Sphingobacterium</taxon>
    </lineage>
</organism>
<keyword evidence="9" id="KW-1185">Reference proteome</keyword>
<dbReference type="EMBL" id="SUME01000013">
    <property type="protein sequence ID" value="TJZ50632.1"/>
    <property type="molecule type" value="Genomic_DNA"/>
</dbReference>
<dbReference type="InterPro" id="IPR001179">
    <property type="entry name" value="PPIase_FKBP_dom"/>
</dbReference>
<dbReference type="InterPro" id="IPR046357">
    <property type="entry name" value="PPIase_dom_sf"/>
</dbReference>
<name>A0A4U0NAW9_9SPHI</name>
<evidence type="ECO:0000256" key="3">
    <source>
        <dbReference type="ARBA" id="ARBA00023110"/>
    </source>
</evidence>
<dbReference type="InterPro" id="IPR000774">
    <property type="entry name" value="PPIase_FKBP_N"/>
</dbReference>
<dbReference type="OrthoDB" id="9814548at2"/>
<dbReference type="EC" id="5.2.1.8" evidence="6"/>
<dbReference type="PROSITE" id="PS50059">
    <property type="entry name" value="FKBP_PPIASE"/>
    <property type="match status" value="1"/>
</dbReference>
<proteinExistence type="inferred from homology"/>